<evidence type="ECO:0000256" key="6">
    <source>
        <dbReference type="ARBA" id="ARBA00022801"/>
    </source>
</evidence>
<dbReference type="GO" id="GO:0004222">
    <property type="term" value="F:metalloendopeptidase activity"/>
    <property type="evidence" value="ECO:0007669"/>
    <property type="project" value="InterPro"/>
</dbReference>
<evidence type="ECO:0000256" key="11">
    <source>
        <dbReference type="SAM" id="MobiDB-lite"/>
    </source>
</evidence>
<keyword evidence="2" id="KW-1003">Cell membrane</keyword>
<evidence type="ECO:0000256" key="3">
    <source>
        <dbReference type="ARBA" id="ARBA00022670"/>
    </source>
</evidence>
<reference evidence="15" key="1">
    <citation type="submission" date="2019-08" db="EMBL/GenBank/DDBJ databases">
        <title>Limnoglobus roseus gen. nov., sp. nov., a novel freshwater planctomycete with a giant genome from the family Gemmataceae.</title>
        <authorList>
            <person name="Kulichevskaya I.S."/>
            <person name="Naumoff D.G."/>
            <person name="Miroshnikov K."/>
            <person name="Ivanova A."/>
            <person name="Philippov D.A."/>
            <person name="Hakobyan A."/>
            <person name="Rijpstra I.C."/>
            <person name="Sinninghe Damste J.S."/>
            <person name="Liesack W."/>
            <person name="Dedysh S.N."/>
        </authorList>
    </citation>
    <scope>NUCLEOTIDE SEQUENCE [LARGE SCALE GENOMIC DNA]</scope>
    <source>
        <strain evidence="15">PX52</strain>
    </source>
</reference>
<dbReference type="Gene3D" id="3.30.2010.10">
    <property type="entry name" value="Metalloproteases ('zincins'), catalytic domain"/>
    <property type="match status" value="1"/>
</dbReference>
<proteinExistence type="predicted"/>
<protein>
    <submittedName>
        <fullName evidence="14">Protease HtpX</fullName>
        <ecNumber evidence="14">3.4.24.-</ecNumber>
    </submittedName>
</protein>
<keyword evidence="8 12" id="KW-1133">Transmembrane helix</keyword>
<keyword evidence="7" id="KW-0862">Zinc</keyword>
<feature type="transmembrane region" description="Helical" evidence="12">
    <location>
        <begin position="68"/>
        <end position="89"/>
    </location>
</feature>
<gene>
    <name evidence="14" type="primary">htpX_1</name>
    <name evidence="14" type="ORF">PX52LOC_01420</name>
</gene>
<dbReference type="PANTHER" id="PTHR43221">
    <property type="entry name" value="PROTEASE HTPX"/>
    <property type="match status" value="1"/>
</dbReference>
<evidence type="ECO:0000313" key="14">
    <source>
        <dbReference type="EMBL" id="QEL14530.1"/>
    </source>
</evidence>
<feature type="transmembrane region" description="Helical" evidence="12">
    <location>
        <begin position="32"/>
        <end position="56"/>
    </location>
</feature>
<evidence type="ECO:0000256" key="10">
    <source>
        <dbReference type="ARBA" id="ARBA00023136"/>
    </source>
</evidence>
<evidence type="ECO:0000259" key="13">
    <source>
        <dbReference type="Pfam" id="PF01435"/>
    </source>
</evidence>
<evidence type="ECO:0000256" key="2">
    <source>
        <dbReference type="ARBA" id="ARBA00022475"/>
    </source>
</evidence>
<name>A0A5C1A736_9BACT</name>
<evidence type="ECO:0000256" key="12">
    <source>
        <dbReference type="SAM" id="Phobius"/>
    </source>
</evidence>
<keyword evidence="10 12" id="KW-0472">Membrane</keyword>
<evidence type="ECO:0000256" key="1">
    <source>
        <dbReference type="ARBA" id="ARBA00001947"/>
    </source>
</evidence>
<dbReference type="EC" id="3.4.24.-" evidence="14"/>
<dbReference type="Proteomes" id="UP000324974">
    <property type="component" value="Chromosome"/>
</dbReference>
<evidence type="ECO:0000256" key="8">
    <source>
        <dbReference type="ARBA" id="ARBA00022989"/>
    </source>
</evidence>
<feature type="domain" description="Peptidase M48" evidence="13">
    <location>
        <begin position="148"/>
        <end position="274"/>
    </location>
</feature>
<evidence type="ECO:0000313" key="15">
    <source>
        <dbReference type="Proteomes" id="UP000324974"/>
    </source>
</evidence>
<dbReference type="GO" id="GO:0046872">
    <property type="term" value="F:metal ion binding"/>
    <property type="evidence" value="ECO:0007669"/>
    <property type="project" value="UniProtKB-KW"/>
</dbReference>
<feature type="compositionally biased region" description="Acidic residues" evidence="11">
    <location>
        <begin position="351"/>
        <end position="360"/>
    </location>
</feature>
<keyword evidence="9" id="KW-0482">Metalloprotease</keyword>
<keyword evidence="4 12" id="KW-0812">Transmembrane</keyword>
<keyword evidence="3 14" id="KW-0645">Protease</keyword>
<dbReference type="RefSeq" id="WP_149109418.1">
    <property type="nucleotide sequence ID" value="NZ_CP042425.1"/>
</dbReference>
<evidence type="ECO:0000256" key="5">
    <source>
        <dbReference type="ARBA" id="ARBA00022723"/>
    </source>
</evidence>
<dbReference type="AlphaFoldDB" id="A0A5C1A736"/>
<evidence type="ECO:0000256" key="7">
    <source>
        <dbReference type="ARBA" id="ARBA00022833"/>
    </source>
</evidence>
<feature type="region of interest" description="Disordered" evidence="11">
    <location>
        <begin position="344"/>
        <end position="368"/>
    </location>
</feature>
<dbReference type="InterPro" id="IPR001915">
    <property type="entry name" value="Peptidase_M48"/>
</dbReference>
<sequence length="723" mass="82598">MAAREKLPYPPSPEDVPDEITDYPSKYVTQEWLLLTGSFVFLLIYFSLVVFTGYMTAWMIVSIPRANVWPIFGAAFFALGFAVLVKGFFKGSDVEKELHIELKERDHPKLFAFITRVCDETGAEEPNKIYASADVNAGVVTYTSLINVFGVQPKKDLILGLGLINCLNLSEFKAVLAHEFGHFNQGGAVGAYTNVVSRIIYDLVAGRDWFDAFVDWLKRSGGIGTPIGYFLGGCLWVVRSILLGVYKLMSSQRHNIWREREFHADLVAASVAGSDAIVHGLLRTKHGNEFLNFAFGELRKAADHKLYTADIYFHQHAGADIVRKKQKKPKLGIPPKLESLTAGRKVQVFDPDQEEDPGDEGDYHPSNYDREENVKAEFIAAPMDERSPWLLFDNPGDLRERMTYKFYRMYGKLPKGTELADPRKVQKFIDEEHAETTYDPKYEGSYDGRIIDPGDLDELNELIQTEPWPDERLATVFQKLYTELGDRAETRKELMKDYDALIANTGPTRGRKAKRLLKETEQKLDKSDEWFHSLDRRVYLVFVQMAYRVNNELYFELINRYRFHMTIQGFYKSARMHQGRAHVTWNMFAGAEQLGQDDFIELMHVLREGRSALRKIVRAAKELDMPAMKNFEEGDRLADFLLDEDIVKELPETYVKGKWVQKLMVQLDKVMSRSARLHGKSLGGILRLQEDIAKKFLAKNEPVVAEVVQPQVIQALPLNPPPG</sequence>
<accession>A0A5C1A736</accession>
<dbReference type="Pfam" id="PF01435">
    <property type="entry name" value="Peptidase_M48"/>
    <property type="match status" value="1"/>
</dbReference>
<comment type="cofactor">
    <cofactor evidence="1">
        <name>Zn(2+)</name>
        <dbReference type="ChEBI" id="CHEBI:29105"/>
    </cofactor>
</comment>
<keyword evidence="5" id="KW-0479">Metal-binding</keyword>
<dbReference type="EMBL" id="CP042425">
    <property type="protein sequence ID" value="QEL14530.1"/>
    <property type="molecule type" value="Genomic_DNA"/>
</dbReference>
<evidence type="ECO:0000256" key="4">
    <source>
        <dbReference type="ARBA" id="ARBA00022692"/>
    </source>
</evidence>
<dbReference type="KEGG" id="lrs:PX52LOC_01420"/>
<dbReference type="OrthoDB" id="9789270at2"/>
<dbReference type="CDD" id="cd07328">
    <property type="entry name" value="M48_Ste24p_like"/>
    <property type="match status" value="1"/>
</dbReference>
<organism evidence="14 15">
    <name type="scientific">Limnoglobus roseus</name>
    <dbReference type="NCBI Taxonomy" id="2598579"/>
    <lineage>
        <taxon>Bacteria</taxon>
        <taxon>Pseudomonadati</taxon>
        <taxon>Planctomycetota</taxon>
        <taxon>Planctomycetia</taxon>
        <taxon>Gemmatales</taxon>
        <taxon>Gemmataceae</taxon>
        <taxon>Limnoglobus</taxon>
    </lineage>
</organism>
<dbReference type="GO" id="GO:0006508">
    <property type="term" value="P:proteolysis"/>
    <property type="evidence" value="ECO:0007669"/>
    <property type="project" value="UniProtKB-KW"/>
</dbReference>
<evidence type="ECO:0000256" key="9">
    <source>
        <dbReference type="ARBA" id="ARBA00023049"/>
    </source>
</evidence>
<keyword evidence="15" id="KW-1185">Reference proteome</keyword>
<dbReference type="PANTHER" id="PTHR43221:SF2">
    <property type="entry name" value="PROTEASE HTPX HOMOLOG"/>
    <property type="match status" value="1"/>
</dbReference>
<dbReference type="InterPro" id="IPR050083">
    <property type="entry name" value="HtpX_protease"/>
</dbReference>
<keyword evidence="6 14" id="KW-0378">Hydrolase</keyword>